<comment type="function">
    <text evidence="2">May be involved in the metabolism of insect hormones and in the breakdown of synthetic insecticides.</text>
</comment>
<reference evidence="14" key="2">
    <citation type="submission" date="2018-07" db="EMBL/GenBank/DDBJ databases">
        <authorList>
            <person name="Mckenzie S.K."/>
            <person name="Kronauer D.J.C."/>
        </authorList>
    </citation>
    <scope>NUCLEOTIDE SEQUENCE</scope>
    <source>
        <strain evidence="14">Clonal line C1</strain>
    </source>
</reference>
<evidence type="ECO:0000256" key="10">
    <source>
        <dbReference type="ARBA" id="ARBA00023002"/>
    </source>
</evidence>
<dbReference type="PANTHER" id="PTHR24291">
    <property type="entry name" value="CYTOCHROME P450 FAMILY 4"/>
    <property type="match status" value="1"/>
</dbReference>
<feature type="non-terminal residue" evidence="14">
    <location>
        <position position="1"/>
    </location>
</feature>
<comment type="cofactor">
    <cofactor evidence="1">
        <name>heme</name>
        <dbReference type="ChEBI" id="CHEBI:30413"/>
    </cofactor>
</comment>
<dbReference type="InterPro" id="IPR001128">
    <property type="entry name" value="Cyt_P450"/>
</dbReference>
<dbReference type="GO" id="GO:0016705">
    <property type="term" value="F:oxidoreductase activity, acting on paired donors, with incorporation or reduction of molecular oxygen"/>
    <property type="evidence" value="ECO:0007669"/>
    <property type="project" value="InterPro"/>
</dbReference>
<dbReference type="GO" id="GO:0004497">
    <property type="term" value="F:monooxygenase activity"/>
    <property type="evidence" value="ECO:0007669"/>
    <property type="project" value="UniProtKB-KW"/>
</dbReference>
<evidence type="ECO:0000256" key="9">
    <source>
        <dbReference type="ARBA" id="ARBA00022848"/>
    </source>
</evidence>
<dbReference type="Pfam" id="PF00067">
    <property type="entry name" value="p450"/>
    <property type="match status" value="1"/>
</dbReference>
<keyword evidence="13" id="KW-0472">Membrane</keyword>
<evidence type="ECO:0000256" key="6">
    <source>
        <dbReference type="ARBA" id="ARBA00022617"/>
    </source>
</evidence>
<evidence type="ECO:0000256" key="8">
    <source>
        <dbReference type="ARBA" id="ARBA00022824"/>
    </source>
</evidence>
<keyword evidence="10" id="KW-0560">Oxidoreductase</keyword>
<comment type="subcellular location">
    <subcellularLocation>
        <location evidence="4">Endoplasmic reticulum membrane</location>
        <topology evidence="4">Peripheral membrane protein</topology>
    </subcellularLocation>
    <subcellularLocation>
        <location evidence="3">Microsome membrane</location>
        <topology evidence="3">Peripheral membrane protein</topology>
    </subcellularLocation>
</comment>
<evidence type="ECO:0000256" key="3">
    <source>
        <dbReference type="ARBA" id="ARBA00004174"/>
    </source>
</evidence>
<dbReference type="OrthoDB" id="1470350at2759"/>
<dbReference type="AlphaFoldDB" id="A0A3L8D6S7"/>
<dbReference type="GO" id="GO:0020037">
    <property type="term" value="F:heme binding"/>
    <property type="evidence" value="ECO:0007669"/>
    <property type="project" value="InterPro"/>
</dbReference>
<dbReference type="InterPro" id="IPR036396">
    <property type="entry name" value="Cyt_P450_sf"/>
</dbReference>
<evidence type="ECO:0000256" key="11">
    <source>
        <dbReference type="ARBA" id="ARBA00023004"/>
    </source>
</evidence>
<dbReference type="InterPro" id="IPR050196">
    <property type="entry name" value="Cytochrome_P450_Monoox"/>
</dbReference>
<evidence type="ECO:0000313" key="14">
    <source>
        <dbReference type="EMBL" id="RLU15901.1"/>
    </source>
</evidence>
<evidence type="ECO:0000256" key="1">
    <source>
        <dbReference type="ARBA" id="ARBA00001971"/>
    </source>
</evidence>
<dbReference type="GO" id="GO:0005506">
    <property type="term" value="F:iron ion binding"/>
    <property type="evidence" value="ECO:0007669"/>
    <property type="project" value="InterPro"/>
</dbReference>
<dbReference type="PANTHER" id="PTHR24291:SF189">
    <property type="entry name" value="CYTOCHROME P450 4C3-RELATED"/>
    <property type="match status" value="1"/>
</dbReference>
<comment type="caution">
    <text evidence="14">The sequence shown here is derived from an EMBL/GenBank/DDBJ whole genome shotgun (WGS) entry which is preliminary data.</text>
</comment>
<sequence length="117" mass="12975">PILTSTVDLDKGLVYTLMKQTIGNGLLTSGGTQWVHDRKFIAPTFHTSILNKYTMTISEKTNILIKCLEREIERNSGNAIHIVPFVGKVILDITCDTAMGVNLRIQEAESDLESVID</sequence>
<accession>A0A3L8D6S7</accession>
<evidence type="ECO:0000256" key="5">
    <source>
        <dbReference type="ARBA" id="ARBA00010617"/>
    </source>
</evidence>
<organism evidence="14">
    <name type="scientific">Ooceraea biroi</name>
    <name type="common">Clonal raider ant</name>
    <name type="synonym">Cerapachys biroi</name>
    <dbReference type="NCBI Taxonomy" id="2015173"/>
    <lineage>
        <taxon>Eukaryota</taxon>
        <taxon>Metazoa</taxon>
        <taxon>Ecdysozoa</taxon>
        <taxon>Arthropoda</taxon>
        <taxon>Hexapoda</taxon>
        <taxon>Insecta</taxon>
        <taxon>Pterygota</taxon>
        <taxon>Neoptera</taxon>
        <taxon>Endopterygota</taxon>
        <taxon>Hymenoptera</taxon>
        <taxon>Apocrita</taxon>
        <taxon>Aculeata</taxon>
        <taxon>Formicoidea</taxon>
        <taxon>Formicidae</taxon>
        <taxon>Dorylinae</taxon>
        <taxon>Ooceraea</taxon>
    </lineage>
</organism>
<keyword evidence="12" id="KW-0503">Monooxygenase</keyword>
<keyword evidence="9" id="KW-0492">Microsome</keyword>
<evidence type="ECO:0000256" key="7">
    <source>
        <dbReference type="ARBA" id="ARBA00022723"/>
    </source>
</evidence>
<keyword evidence="7" id="KW-0479">Metal-binding</keyword>
<dbReference type="EMBL" id="QOIP01000012">
    <property type="protein sequence ID" value="RLU15901.1"/>
    <property type="molecule type" value="Genomic_DNA"/>
</dbReference>
<evidence type="ECO:0000256" key="13">
    <source>
        <dbReference type="ARBA" id="ARBA00023136"/>
    </source>
</evidence>
<protein>
    <recommendedName>
        <fullName evidence="15">Cytochrome P450 4C1</fullName>
    </recommendedName>
</protein>
<evidence type="ECO:0000256" key="12">
    <source>
        <dbReference type="ARBA" id="ARBA00023033"/>
    </source>
</evidence>
<dbReference type="GO" id="GO:0005789">
    <property type="term" value="C:endoplasmic reticulum membrane"/>
    <property type="evidence" value="ECO:0007669"/>
    <property type="project" value="UniProtKB-SubCell"/>
</dbReference>
<name>A0A3L8D6S7_OOCBI</name>
<evidence type="ECO:0008006" key="15">
    <source>
        <dbReference type="Google" id="ProtNLM"/>
    </source>
</evidence>
<keyword evidence="8" id="KW-0256">Endoplasmic reticulum</keyword>
<dbReference type="Proteomes" id="UP000279307">
    <property type="component" value="Chromosome 12"/>
</dbReference>
<keyword evidence="6" id="KW-0349">Heme</keyword>
<comment type="similarity">
    <text evidence="5">Belongs to the cytochrome P450 family.</text>
</comment>
<dbReference type="Gene3D" id="1.10.630.10">
    <property type="entry name" value="Cytochrome P450"/>
    <property type="match status" value="1"/>
</dbReference>
<feature type="non-terminal residue" evidence="14">
    <location>
        <position position="117"/>
    </location>
</feature>
<reference evidence="14" key="1">
    <citation type="journal article" date="2018" name="Genome Res.">
        <title>The genomic architecture and molecular evolution of ant odorant receptors.</title>
        <authorList>
            <person name="McKenzie S.K."/>
            <person name="Kronauer D.J.C."/>
        </authorList>
    </citation>
    <scope>NUCLEOTIDE SEQUENCE [LARGE SCALE GENOMIC DNA]</scope>
    <source>
        <strain evidence="14">Clonal line C1</strain>
    </source>
</reference>
<gene>
    <name evidence="14" type="ORF">DMN91_011657</name>
</gene>
<evidence type="ECO:0000256" key="4">
    <source>
        <dbReference type="ARBA" id="ARBA00004406"/>
    </source>
</evidence>
<evidence type="ECO:0000256" key="2">
    <source>
        <dbReference type="ARBA" id="ARBA00003690"/>
    </source>
</evidence>
<keyword evidence="11" id="KW-0408">Iron</keyword>
<dbReference type="SUPFAM" id="SSF48264">
    <property type="entry name" value="Cytochrome P450"/>
    <property type="match status" value="1"/>
</dbReference>
<proteinExistence type="inferred from homology"/>